<dbReference type="EMBL" id="CADEAL010004402">
    <property type="protein sequence ID" value="CAB1458832.1"/>
    <property type="molecule type" value="Genomic_DNA"/>
</dbReference>
<evidence type="ECO:0000259" key="6">
    <source>
        <dbReference type="PROSITE" id="PS50023"/>
    </source>
</evidence>
<dbReference type="GO" id="GO:0046872">
    <property type="term" value="F:metal ion binding"/>
    <property type="evidence" value="ECO:0007669"/>
    <property type="project" value="UniProtKB-KW"/>
</dbReference>
<evidence type="ECO:0000256" key="2">
    <source>
        <dbReference type="ARBA" id="ARBA00022833"/>
    </source>
</evidence>
<feature type="compositionally biased region" description="Polar residues" evidence="5">
    <location>
        <begin position="1"/>
        <end position="11"/>
    </location>
</feature>
<accession>A0A9N7W0Y6</accession>
<dbReference type="Proteomes" id="UP001153269">
    <property type="component" value="Unassembled WGS sequence"/>
</dbReference>
<keyword evidence="1 4" id="KW-0479">Metal-binding</keyword>
<dbReference type="InterPro" id="IPR001781">
    <property type="entry name" value="Znf_LIM"/>
</dbReference>
<evidence type="ECO:0000256" key="3">
    <source>
        <dbReference type="ARBA" id="ARBA00023038"/>
    </source>
</evidence>
<sequence length="142" mass="15843">MDRYQTYTRSVTQEERPVQTPEPETKKPFVYLKEYVNTSEESSHNARDETNSGLDYLTSSSTSYSYSSPSTYPSGPMSSSCTFCGKLVGDDAKITIEHLNINCHPDCFKCGVCDKDMGDLLCSMFLHGGKVHCESCYSKALD</sequence>
<dbReference type="PANTHER" id="PTHR15468">
    <property type="entry name" value="ZNF185"/>
    <property type="match status" value="1"/>
</dbReference>
<dbReference type="SMART" id="SM00132">
    <property type="entry name" value="LIM"/>
    <property type="match status" value="1"/>
</dbReference>
<feature type="compositionally biased region" description="Basic and acidic residues" evidence="5">
    <location>
        <begin position="12"/>
        <end position="27"/>
    </location>
</feature>
<comment type="caution">
    <text evidence="7">The sequence shown here is derived from an EMBL/GenBank/DDBJ whole genome shotgun (WGS) entry which is preliminary data.</text>
</comment>
<evidence type="ECO:0000313" key="7">
    <source>
        <dbReference type="EMBL" id="CAB1458832.1"/>
    </source>
</evidence>
<keyword evidence="8" id="KW-1185">Reference proteome</keyword>
<dbReference type="Pfam" id="PF00412">
    <property type="entry name" value="LIM"/>
    <property type="match status" value="1"/>
</dbReference>
<name>A0A9N7W0Y6_PLEPL</name>
<protein>
    <recommendedName>
        <fullName evidence="6">LIM zinc-binding domain-containing protein</fullName>
    </recommendedName>
</protein>
<keyword evidence="3 4" id="KW-0440">LIM domain</keyword>
<feature type="region of interest" description="Disordered" evidence="5">
    <location>
        <begin position="1"/>
        <end position="30"/>
    </location>
</feature>
<proteinExistence type="predicted"/>
<dbReference type="Gene3D" id="2.10.110.10">
    <property type="entry name" value="Cysteine Rich Protein"/>
    <property type="match status" value="1"/>
</dbReference>
<feature type="domain" description="LIM zinc-binding" evidence="6">
    <location>
        <begin position="79"/>
        <end position="142"/>
    </location>
</feature>
<dbReference type="PROSITE" id="PS00478">
    <property type="entry name" value="LIM_DOMAIN_1"/>
    <property type="match status" value="1"/>
</dbReference>
<gene>
    <name evidence="7" type="ORF">PLEPLA_LOCUS46665</name>
</gene>
<dbReference type="PANTHER" id="PTHR15468:SF2">
    <property type="entry name" value="ZINC FINGER PROTEIN 185"/>
    <property type="match status" value="1"/>
</dbReference>
<reference evidence="7" key="1">
    <citation type="submission" date="2020-03" db="EMBL/GenBank/DDBJ databases">
        <authorList>
            <person name="Weist P."/>
        </authorList>
    </citation>
    <scope>NUCLEOTIDE SEQUENCE</scope>
</reference>
<dbReference type="AlphaFoldDB" id="A0A9N7W0Y6"/>
<evidence type="ECO:0000313" key="8">
    <source>
        <dbReference type="Proteomes" id="UP001153269"/>
    </source>
</evidence>
<dbReference type="CDD" id="cd08368">
    <property type="entry name" value="LIM"/>
    <property type="match status" value="1"/>
</dbReference>
<organism evidence="7 8">
    <name type="scientific">Pleuronectes platessa</name>
    <name type="common">European plaice</name>
    <dbReference type="NCBI Taxonomy" id="8262"/>
    <lineage>
        <taxon>Eukaryota</taxon>
        <taxon>Metazoa</taxon>
        <taxon>Chordata</taxon>
        <taxon>Craniata</taxon>
        <taxon>Vertebrata</taxon>
        <taxon>Euteleostomi</taxon>
        <taxon>Actinopterygii</taxon>
        <taxon>Neopterygii</taxon>
        <taxon>Teleostei</taxon>
        <taxon>Neoteleostei</taxon>
        <taxon>Acanthomorphata</taxon>
        <taxon>Carangaria</taxon>
        <taxon>Pleuronectiformes</taxon>
        <taxon>Pleuronectoidei</taxon>
        <taxon>Pleuronectidae</taxon>
        <taxon>Pleuronectes</taxon>
    </lineage>
</organism>
<evidence type="ECO:0000256" key="5">
    <source>
        <dbReference type="SAM" id="MobiDB-lite"/>
    </source>
</evidence>
<evidence type="ECO:0000256" key="1">
    <source>
        <dbReference type="ARBA" id="ARBA00022723"/>
    </source>
</evidence>
<dbReference type="InterPro" id="IPR052621">
    <property type="entry name" value="Cell_Prolif/Cornif_Regul"/>
</dbReference>
<evidence type="ECO:0000256" key="4">
    <source>
        <dbReference type="PROSITE-ProRule" id="PRU00125"/>
    </source>
</evidence>
<dbReference type="PROSITE" id="PS50023">
    <property type="entry name" value="LIM_DOMAIN_2"/>
    <property type="match status" value="1"/>
</dbReference>
<keyword evidence="2 4" id="KW-0862">Zinc</keyword>